<sequence>MGTPPLSGLHSILAPKRRTCTMATDWPRCSVVSTMRTKRASAVSLLTRFDSTPWTFRNVRWNTARLAIRFSSCSTRTSVTPRSTRYASVTLSCAVYRWTRPQCITSGCRTVRTAMRSFLTWA</sequence>
<protein>
    <submittedName>
        <fullName evidence="1">Gp19.2</fullName>
    </submittedName>
</protein>
<dbReference type="Pfam" id="PF17571">
    <property type="entry name" value="DUF5477"/>
    <property type="match status" value="1"/>
</dbReference>
<dbReference type="EMBL" id="EU734173">
    <property type="protein sequence ID" value="ACF15881.1"/>
    <property type="molecule type" value="Genomic_DNA"/>
</dbReference>
<keyword evidence="2" id="KW-1185">Reference proteome</keyword>
<dbReference type="GeneID" id="6449828"/>
<reference evidence="1 2" key="1">
    <citation type="submission" date="2008-05" db="EMBL/GenBank/DDBJ databases">
        <title>Genomic sequences and analysis of several T7-like bacteriophages.</title>
        <authorList>
            <person name="Savalia D."/>
            <person name="Severinov K."/>
            <person name="Molineux I."/>
        </authorList>
    </citation>
    <scope>NUCLEOTIDE SEQUENCE [LARGE SCALE GENOMIC DNA]</scope>
</reference>
<dbReference type="InterPro" id="IPR020148">
    <property type="entry name" value="DUF5477"/>
</dbReference>
<organismHost>
    <name type="scientific">Klebsiella</name>
    <dbReference type="NCBI Taxonomy" id="570"/>
</organismHost>
<evidence type="ECO:0000313" key="1">
    <source>
        <dbReference type="EMBL" id="ACF15881.1"/>
    </source>
</evidence>
<dbReference type="KEGG" id="vg:6449828"/>
<name>B3VD26_BPK11</name>
<dbReference type="Proteomes" id="UP000000618">
    <property type="component" value="Segment"/>
</dbReference>
<evidence type="ECO:0000313" key="2">
    <source>
        <dbReference type="Proteomes" id="UP000000618"/>
    </source>
</evidence>
<accession>B3VD26</accession>
<organism evidence="1 2">
    <name type="scientific">Enterobacteria phage K11</name>
    <name type="common">Bacteriophage K11</name>
    <dbReference type="NCBI Taxonomy" id="532077"/>
    <lineage>
        <taxon>Viruses</taxon>
        <taxon>Duplodnaviria</taxon>
        <taxon>Heunggongvirae</taxon>
        <taxon>Uroviricota</taxon>
        <taxon>Caudoviricetes</taxon>
        <taxon>Autographivirales</taxon>
        <taxon>Autotranscriptaviridae</taxon>
        <taxon>Studiervirinae</taxon>
        <taxon>Przondovirus</taxon>
        <taxon>Przondovirus K11</taxon>
    </lineage>
</organism>
<proteinExistence type="predicted"/>
<gene>
    <name evidence="1" type="primary">19.2</name>
    <name evidence="1" type="ORF">ASC_0049</name>
</gene>
<dbReference type="OrthoDB" id="23423at10239"/>
<dbReference type="RefSeq" id="YP_002003837.1">
    <property type="nucleotide sequence ID" value="NC_011043.1"/>
</dbReference>